<dbReference type="RefSeq" id="WP_007465424.1">
    <property type="nucleotide sequence ID" value="NZ_HF570108.1"/>
</dbReference>
<dbReference type="STRING" id="1150864.MILUP08_46382"/>
<feature type="compositionally biased region" description="Pro residues" evidence="1">
    <location>
        <begin position="618"/>
        <end position="647"/>
    </location>
</feature>
<feature type="compositionally biased region" description="Basic and acidic residues" evidence="1">
    <location>
        <begin position="14"/>
        <end position="26"/>
    </location>
</feature>
<proteinExistence type="predicted"/>
<evidence type="ECO:0000313" key="3">
    <source>
        <dbReference type="Proteomes" id="UP000003448"/>
    </source>
</evidence>
<feature type="compositionally biased region" description="Acidic residues" evidence="1">
    <location>
        <begin position="103"/>
        <end position="115"/>
    </location>
</feature>
<dbReference type="EMBL" id="CAIE01000042">
    <property type="protein sequence ID" value="CCH21483.1"/>
    <property type="molecule type" value="Genomic_DNA"/>
</dbReference>
<comment type="caution">
    <text evidence="2">The sequence shown here is derived from an EMBL/GenBank/DDBJ whole genome shotgun (WGS) entry which is preliminary data.</text>
</comment>
<feature type="compositionally biased region" description="Pro residues" evidence="1">
    <location>
        <begin position="454"/>
        <end position="486"/>
    </location>
</feature>
<protein>
    <submittedName>
        <fullName evidence="2">Uncharacterized protein</fullName>
    </submittedName>
</protein>
<organism evidence="2 3">
    <name type="scientific">Micromonospora lupini str. Lupac 08</name>
    <dbReference type="NCBI Taxonomy" id="1150864"/>
    <lineage>
        <taxon>Bacteria</taxon>
        <taxon>Bacillati</taxon>
        <taxon>Actinomycetota</taxon>
        <taxon>Actinomycetes</taxon>
        <taxon>Micromonosporales</taxon>
        <taxon>Micromonosporaceae</taxon>
        <taxon>Micromonospora</taxon>
    </lineage>
</organism>
<feature type="compositionally biased region" description="Basic and acidic residues" evidence="1">
    <location>
        <begin position="267"/>
        <end position="286"/>
    </location>
</feature>
<feature type="compositionally biased region" description="Basic residues" evidence="1">
    <location>
        <begin position="1003"/>
        <end position="1014"/>
    </location>
</feature>
<feature type="compositionally biased region" description="Pro residues" evidence="1">
    <location>
        <begin position="720"/>
        <end position="732"/>
    </location>
</feature>
<feature type="compositionally biased region" description="Low complexity" evidence="1">
    <location>
        <begin position="1020"/>
        <end position="1041"/>
    </location>
</feature>
<feature type="compositionally biased region" description="Low complexity" evidence="1">
    <location>
        <begin position="430"/>
        <end position="453"/>
    </location>
</feature>
<dbReference type="AlphaFoldDB" id="I0LCD6"/>
<feature type="region of interest" description="Disordered" evidence="1">
    <location>
        <begin position="1"/>
        <end position="827"/>
    </location>
</feature>
<name>I0LCD6_9ACTN</name>
<dbReference type="eggNOG" id="ENOG5032EM1">
    <property type="taxonomic scope" value="Bacteria"/>
</dbReference>
<sequence>MSETGQPGAATPGEHGDGTGQHDDPGRPGSGWAPSTGGWSPSAEREPAGEQAPPWQQPLASGWRTSSTRHGDLPAPLPGLTGDSERQARVNGHHTNGVHHDEAEIDSDSDSDSNGDSEINGVRHGDAEINGVAYLGGGASPGRQTPVSAPPGRTVEDRPDAGAGRLVVPAQRPAPAVEQGPDEADPGPSRHSTTDPAAPRSVRWADPALPGTAPASIQVPPVGTAASGFEVPPGLRAPTGERSAVDDQPAVSHGWGAPLAAEASAESGRRDDSEPEHPTGDTHRAGEPPSIEPDWSGPSWNRPSWGSGWAPPWSRQDGEPAGRPARDESTPGWVAEPNLPYEPVRAEPTRPYEPVPAEPPRAYDITRDAPQAEADAGRGTPPRPSWAGERPATTPTSGPPEVSRPEPAERPSWAGGPTPEPTSGLPADRPSWAAPAPISAPADPSPRTGGTDPTPTPTSGPPVPHAARRPPPSAPPGPAAPPPPVARRPLSVRRGRAASSSAVRAEPTSGPPAVDRPSWAGGSASSSARAEPTSGPPAVERPSWAGGSDPTPASAPPSRPSWAGPASALPPPPRPSWAGGSDPVPTSAPPSRPSWAGDPTPAGAPAGTRPSWAGPAAVDPPAPVDSPPPAPAGPPPTLTDAPPPAAPVRPVAERPAWVGGSPTPVAAERPDWSEGRIPAAPAERPSWPATRPATSPRASDAGESTGPVRPTAPFRLRPATPEPPAPAEPAPAAPTATGPSLAGPPPPSAGAGPASATSGPGRHDRPSPASAPPYAARRSAPDPASPAEPADGGRRPDTSAVLPQRVPAEPDVPVVPEPPAVEPPAETPELARIATHLRRDDEPAPLRERPEGFDVNAILDAVREVAGVRDAALRRTPAGAHSLRLDLADGADPAEVSRQVARLLQERMGLAAAPQNVPGLPTTPAPPVRRRAAEPRPAAPRPVEPRVVEPRSAEPRVAERRPAEPRVAESRRPAEPGDTGAETRIAEATPTGPEQWVGPDAARRRRAGAPHRGRATVEEPGSVSAAPTGGATGSPATVGTSYSGGQVTTTESAPSRPLETGGVPGPRVVIDHVQVSTFGLDANVEVRLLAGDDNAAGYATGPAVDGYVLRLCAVAAAAAVDELLRGAENAERGRCFVEHAAVVPFGNCEVATVVVLLVCEGWVEQLAGSALVAGDPRQAVVRATLAAVNRRLEALLS</sequence>
<feature type="compositionally biased region" description="Low complexity" evidence="1">
    <location>
        <begin position="520"/>
        <end position="530"/>
    </location>
</feature>
<feature type="compositionally biased region" description="Low complexity" evidence="1">
    <location>
        <begin position="749"/>
        <end position="760"/>
    </location>
</feature>
<keyword evidence="3" id="KW-1185">Reference proteome</keyword>
<dbReference type="Proteomes" id="UP000003448">
    <property type="component" value="Unassembled WGS sequence"/>
</dbReference>
<reference evidence="3" key="1">
    <citation type="journal article" date="2012" name="J. Bacteriol.">
        <title>Genome Sequence of Micromonospora lupini Lupac 08, Isolated from Root Nodules of Lupinus angustifolius.</title>
        <authorList>
            <person name="Alonso-Vega P."/>
            <person name="Normand P."/>
            <person name="Bacigalupe R."/>
            <person name="Pujic P."/>
            <person name="Lajus A."/>
            <person name="Vallenet D."/>
            <person name="Carro L."/>
            <person name="Coll P."/>
            <person name="Trujillo M.E."/>
        </authorList>
    </citation>
    <scope>NUCLEOTIDE SEQUENCE [LARGE SCALE GENOMIC DNA]</scope>
    <source>
        <strain evidence="3">Lupac 08</strain>
    </source>
</reference>
<gene>
    <name evidence="2" type="ORF">MILUP08_46382</name>
</gene>
<feature type="compositionally biased region" description="Pro residues" evidence="1">
    <location>
        <begin position="813"/>
        <end position="826"/>
    </location>
</feature>
<feature type="region of interest" description="Disordered" evidence="1">
    <location>
        <begin position="910"/>
        <end position="1065"/>
    </location>
</feature>
<feature type="compositionally biased region" description="Polar residues" evidence="1">
    <location>
        <begin position="1043"/>
        <end position="1053"/>
    </location>
</feature>
<feature type="compositionally biased region" description="Basic and acidic residues" evidence="1">
    <location>
        <begin position="943"/>
        <end position="975"/>
    </location>
</feature>
<evidence type="ECO:0000256" key="1">
    <source>
        <dbReference type="SAM" id="MobiDB-lite"/>
    </source>
</evidence>
<feature type="compositionally biased region" description="Low complexity" evidence="1">
    <location>
        <begin position="596"/>
        <end position="617"/>
    </location>
</feature>
<feature type="compositionally biased region" description="Low complexity" evidence="1">
    <location>
        <begin position="772"/>
        <end position="790"/>
    </location>
</feature>
<accession>I0LCD6</accession>
<evidence type="ECO:0000313" key="2">
    <source>
        <dbReference type="EMBL" id="CCH21483.1"/>
    </source>
</evidence>
<feature type="compositionally biased region" description="Basic and acidic residues" evidence="1">
    <location>
        <begin position="316"/>
        <end position="329"/>
    </location>
</feature>